<name>A0ABY6L503_9ARAC</name>
<evidence type="ECO:0000313" key="2">
    <source>
        <dbReference type="Proteomes" id="UP001235939"/>
    </source>
</evidence>
<protein>
    <submittedName>
        <fullName evidence="1">Uncharacterized protein</fullName>
    </submittedName>
</protein>
<reference evidence="1 2" key="1">
    <citation type="submission" date="2022-01" db="EMBL/GenBank/DDBJ databases">
        <title>A chromosomal length assembly of Cordylochernes scorpioides.</title>
        <authorList>
            <person name="Zeh D."/>
            <person name="Zeh J."/>
        </authorList>
    </citation>
    <scope>NUCLEOTIDE SEQUENCE [LARGE SCALE GENOMIC DNA]</scope>
    <source>
        <strain evidence="1">IN4F17</strain>
        <tissue evidence="1">Whole Body</tissue>
    </source>
</reference>
<gene>
    <name evidence="1" type="ORF">LAZ67_12001971</name>
</gene>
<keyword evidence="2" id="KW-1185">Reference proteome</keyword>
<proteinExistence type="predicted"/>
<evidence type="ECO:0000313" key="1">
    <source>
        <dbReference type="EMBL" id="UYV74983.1"/>
    </source>
</evidence>
<dbReference type="Proteomes" id="UP001235939">
    <property type="component" value="Chromosome 12"/>
</dbReference>
<organism evidence="1 2">
    <name type="scientific">Cordylochernes scorpioides</name>
    <dbReference type="NCBI Taxonomy" id="51811"/>
    <lineage>
        <taxon>Eukaryota</taxon>
        <taxon>Metazoa</taxon>
        <taxon>Ecdysozoa</taxon>
        <taxon>Arthropoda</taxon>
        <taxon>Chelicerata</taxon>
        <taxon>Arachnida</taxon>
        <taxon>Pseudoscorpiones</taxon>
        <taxon>Cheliferoidea</taxon>
        <taxon>Chernetidae</taxon>
        <taxon>Cordylochernes</taxon>
    </lineage>
</organism>
<sequence>MNRKTNNDEIEMKGRKEMEIDRENCRKMRRDVEREGIEKNWKTVGGYDQTIKPTKLLLIRGNGEVSASSVMPRKGRGRLTPLTARRANMTRCRNKTTIAISPVYFFTNDLCDGTRMVFQRMCSHVLEAHILTVPKVEHTV</sequence>
<dbReference type="EMBL" id="CP092874">
    <property type="protein sequence ID" value="UYV74983.1"/>
    <property type="molecule type" value="Genomic_DNA"/>
</dbReference>
<accession>A0ABY6L503</accession>